<evidence type="ECO:0000256" key="2">
    <source>
        <dbReference type="ARBA" id="ARBA00022670"/>
    </source>
</evidence>
<evidence type="ECO:0000256" key="9">
    <source>
        <dbReference type="PIRSR" id="PIRSR601577-2"/>
    </source>
</evidence>
<feature type="binding site" evidence="9">
    <location>
        <position position="279"/>
    </location>
    <ligand>
        <name>Zn(2+)</name>
        <dbReference type="ChEBI" id="CHEBI:29105"/>
        <note>catalytic</note>
    </ligand>
</feature>
<keyword evidence="3 9" id="KW-0479">Metal-binding</keyword>
<feature type="chain" id="PRO_5035959301" description="Leishmanolysin-like peptidase" evidence="10">
    <location>
        <begin position="21"/>
        <end position="518"/>
    </location>
</feature>
<dbReference type="Gene3D" id="3.10.170.20">
    <property type="match status" value="1"/>
</dbReference>
<dbReference type="SUPFAM" id="SSF55486">
    <property type="entry name" value="Metalloproteases ('zincins'), catalytic domain"/>
    <property type="match status" value="1"/>
</dbReference>
<dbReference type="PANTHER" id="PTHR10942">
    <property type="entry name" value="LEISHMANOLYSIN-LIKE PEPTIDASE"/>
    <property type="match status" value="1"/>
</dbReference>
<comment type="similarity">
    <text evidence="1 10">Belongs to the peptidase M8 family.</text>
</comment>
<dbReference type="EC" id="3.4.24.-" evidence="10"/>
<keyword evidence="4 10" id="KW-0378">Hydrolase</keyword>
<evidence type="ECO:0000256" key="3">
    <source>
        <dbReference type="ARBA" id="ARBA00022723"/>
    </source>
</evidence>
<dbReference type="GO" id="GO:0005737">
    <property type="term" value="C:cytoplasm"/>
    <property type="evidence" value="ECO:0007669"/>
    <property type="project" value="TreeGrafter"/>
</dbReference>
<dbReference type="GO" id="GO:0016020">
    <property type="term" value="C:membrane"/>
    <property type="evidence" value="ECO:0007669"/>
    <property type="project" value="InterPro"/>
</dbReference>
<dbReference type="OrthoDB" id="527990at2759"/>
<feature type="binding site" evidence="9">
    <location>
        <position position="202"/>
    </location>
    <ligand>
        <name>Zn(2+)</name>
        <dbReference type="ChEBI" id="CHEBI:29105"/>
        <note>catalytic</note>
    </ligand>
</feature>
<evidence type="ECO:0000256" key="6">
    <source>
        <dbReference type="ARBA" id="ARBA00023049"/>
    </source>
</evidence>
<protein>
    <recommendedName>
        <fullName evidence="7 10">Leishmanolysin-like peptidase</fullName>
        <ecNumber evidence="10">3.4.24.-</ecNumber>
    </recommendedName>
</protein>
<dbReference type="PANTHER" id="PTHR10942:SF0">
    <property type="entry name" value="LEISHMANOLYSIN-LIKE PEPTIDASE"/>
    <property type="match status" value="1"/>
</dbReference>
<reference evidence="11" key="1">
    <citation type="submission" date="2020-10" db="EMBL/GenBank/DDBJ databases">
        <authorList>
            <person name="Kikuchi T."/>
        </authorList>
    </citation>
    <scope>NUCLEOTIDE SEQUENCE</scope>
    <source>
        <strain evidence="11">NKZ352</strain>
    </source>
</reference>
<keyword evidence="5 9" id="KW-0862">Zinc</keyword>
<dbReference type="Pfam" id="PF01457">
    <property type="entry name" value="Peptidase_M8"/>
    <property type="match status" value="1"/>
</dbReference>
<keyword evidence="10" id="KW-0732">Signal</keyword>
<evidence type="ECO:0000256" key="5">
    <source>
        <dbReference type="ARBA" id="ARBA00022833"/>
    </source>
</evidence>
<comment type="cofactor">
    <cofactor evidence="9 10">
        <name>Zn(2+)</name>
        <dbReference type="ChEBI" id="CHEBI:29105"/>
    </cofactor>
    <text evidence="9 10">Binds 1 zinc ion per subunit.</text>
</comment>
<keyword evidence="2 10" id="KW-0645">Protease</keyword>
<evidence type="ECO:0000256" key="4">
    <source>
        <dbReference type="ARBA" id="ARBA00022801"/>
    </source>
</evidence>
<dbReference type="InterPro" id="IPR001577">
    <property type="entry name" value="Peptidase_M8"/>
</dbReference>
<accession>A0A8S1H8F9</accession>
<comment type="caution">
    <text evidence="11">The sequence shown here is derived from an EMBL/GenBank/DDBJ whole genome shotgun (WGS) entry which is preliminary data.</text>
</comment>
<evidence type="ECO:0000256" key="10">
    <source>
        <dbReference type="RuleBase" id="RU366077"/>
    </source>
</evidence>
<dbReference type="AlphaFoldDB" id="A0A8S1H8F9"/>
<dbReference type="PRINTS" id="PR00782">
    <property type="entry name" value="LSHMANOLYSIN"/>
</dbReference>
<dbReference type="GO" id="GO:0046872">
    <property type="term" value="F:metal ion binding"/>
    <property type="evidence" value="ECO:0007669"/>
    <property type="project" value="UniProtKB-KW"/>
</dbReference>
<gene>
    <name evidence="11" type="ORF">CAUJ_LOCUS8635</name>
</gene>
<keyword evidence="12" id="KW-1185">Reference proteome</keyword>
<dbReference type="Proteomes" id="UP000835052">
    <property type="component" value="Unassembled WGS sequence"/>
</dbReference>
<proteinExistence type="inferred from homology"/>
<evidence type="ECO:0000256" key="7">
    <source>
        <dbReference type="ARBA" id="ARBA00039717"/>
    </source>
</evidence>
<dbReference type="GO" id="GO:0004222">
    <property type="term" value="F:metalloendopeptidase activity"/>
    <property type="evidence" value="ECO:0007669"/>
    <property type="project" value="UniProtKB-UniRule"/>
</dbReference>
<organism evidence="11 12">
    <name type="scientific">Caenorhabditis auriculariae</name>
    <dbReference type="NCBI Taxonomy" id="2777116"/>
    <lineage>
        <taxon>Eukaryota</taxon>
        <taxon>Metazoa</taxon>
        <taxon>Ecdysozoa</taxon>
        <taxon>Nematoda</taxon>
        <taxon>Chromadorea</taxon>
        <taxon>Rhabditida</taxon>
        <taxon>Rhabditina</taxon>
        <taxon>Rhabditomorpha</taxon>
        <taxon>Rhabditoidea</taxon>
        <taxon>Rhabditidae</taxon>
        <taxon>Peloderinae</taxon>
        <taxon>Caenorhabditis</taxon>
    </lineage>
</organism>
<dbReference type="Gene3D" id="3.90.132.10">
    <property type="entry name" value="Leishmanolysin , domain 2"/>
    <property type="match status" value="1"/>
</dbReference>
<dbReference type="GO" id="GO:0007155">
    <property type="term" value="P:cell adhesion"/>
    <property type="evidence" value="ECO:0007669"/>
    <property type="project" value="InterPro"/>
</dbReference>
<keyword evidence="6 9" id="KW-0482">Metalloprotease</keyword>
<evidence type="ECO:0000313" key="11">
    <source>
        <dbReference type="EMBL" id="CAD6192716.1"/>
    </source>
</evidence>
<sequence>MLQAFRLLLMSHFLFSLVTASDEAINWETYKPTGSLREKSSAEVPWEPLRFDFAFEPEYFDMPEDEKRGVMDSVVVAIKSYEGVKVQRDPKGILLPRINGQRAICDDKTIFTEDKNYFKCDGEKGCNEEPLLRADYVFHIKVRDLPEKIRAKCRPCTYDINTNRPTSGHITIGRAALRQGLQTQLHGGMEAMYDTLRHEMSHGLYMKSELFPLYPDYEKNHITSTRFEVYPEIKTNNTNNELFFGISFPKSLEAARHYYHCPDLKYIELENDKKRVTGHYEADFLPYEYMKPFPGEDSRFLTKISLALMEDSGWYKVDYSKAEPYPPLFEDKNPCFVAKSCRFAEYKGNNSSFFTKCHPGRKSHYGPLGYKKAHYSKCRMPWITTCRKYPRNEDYRCLEHDGLFNIQLIGDSGVTTMKEPVTAPQCYEIKCNGGKVAFVSEGKNYFCDYPGQRIKLFETFQNGHHYHTLAAHNATRFSKINGDSPYSVERTVICPEYCEVCDEKDSITCPPKVVSAAV</sequence>
<feature type="active site" evidence="8">
    <location>
        <position position="199"/>
    </location>
</feature>
<evidence type="ECO:0000313" key="12">
    <source>
        <dbReference type="Proteomes" id="UP000835052"/>
    </source>
</evidence>
<dbReference type="GO" id="GO:0006508">
    <property type="term" value="P:proteolysis"/>
    <property type="evidence" value="ECO:0007669"/>
    <property type="project" value="UniProtKB-KW"/>
</dbReference>
<evidence type="ECO:0000256" key="8">
    <source>
        <dbReference type="PIRSR" id="PIRSR601577-1"/>
    </source>
</evidence>
<feature type="binding site" evidence="9">
    <location>
        <position position="198"/>
    </location>
    <ligand>
        <name>Zn(2+)</name>
        <dbReference type="ChEBI" id="CHEBI:29105"/>
        <note>catalytic</note>
    </ligand>
</feature>
<evidence type="ECO:0000256" key="1">
    <source>
        <dbReference type="ARBA" id="ARBA00005860"/>
    </source>
</evidence>
<dbReference type="EMBL" id="CAJGYM010000029">
    <property type="protein sequence ID" value="CAD6192716.1"/>
    <property type="molecule type" value="Genomic_DNA"/>
</dbReference>
<name>A0A8S1H8F9_9PELO</name>
<feature type="signal peptide" evidence="10">
    <location>
        <begin position="1"/>
        <end position="20"/>
    </location>
</feature>